<dbReference type="EMBL" id="CP106877">
    <property type="protein sequence ID" value="WAA12558.1"/>
    <property type="molecule type" value="Genomic_DNA"/>
</dbReference>
<gene>
    <name evidence="3" type="ORF">OE105_13730</name>
</gene>
<keyword evidence="1" id="KW-0472">Membrane</keyword>
<feature type="transmembrane region" description="Helical" evidence="1">
    <location>
        <begin position="190"/>
        <end position="211"/>
    </location>
</feature>
<evidence type="ECO:0000313" key="4">
    <source>
        <dbReference type="Proteomes" id="UP001164726"/>
    </source>
</evidence>
<feature type="transmembrane region" description="Helical" evidence="1">
    <location>
        <begin position="231"/>
        <end position="255"/>
    </location>
</feature>
<feature type="domain" description="YdbS-like PH" evidence="2">
    <location>
        <begin position="261"/>
        <end position="344"/>
    </location>
</feature>
<keyword evidence="1" id="KW-0812">Transmembrane</keyword>
<dbReference type="InterPro" id="IPR005182">
    <property type="entry name" value="YdbS-like_PH"/>
</dbReference>
<accession>A0A9E8RYS0</accession>
<sequence length="469" mass="53795">MSEKRRMHPIAIVTNLLKEIKEAIFPIVITFIIGSGEKEGYLDSFIFFVPIIIFIAAIVSSFVRWLRFTYRIEEGELRIEHGLFVRKKRYIPFERIQSISTSEGILQRLFGLVKMTIETAGGQLEAEAMLTAISKEEAARIQSTFEMVKAGISQEGMTNSIDDEEPFTERSQLNIEEKKELVYQMSFKEILLVSFTSGGALGVISAVVAFISQFDELIPFDKLYSDLLNFVAHGIVLASIVGMFIIFMAYLVAIFRSMLKYSNFTVEKTDENVIISYGLLEIRRTTVPLNRVQGIEVRENLIRSLFGYASVYIINASSGSTEETFDNILVCPFIKKNKISEVIEKILPDYQIDVSIHPIPERAKIRYMVRPLYYITIPIALGIYFLPPWGWFLLLLFPIFSAIGYASYRFAGWNLTGDQLVLRHRFLTGRRYICSKIEYKHWESKEIGFKGGRNSERFKVRLCPPSVQK</sequence>
<dbReference type="PIRSF" id="PIRSF026631">
    <property type="entry name" value="UCP026631"/>
    <property type="match status" value="1"/>
</dbReference>
<evidence type="ECO:0000256" key="1">
    <source>
        <dbReference type="SAM" id="Phobius"/>
    </source>
</evidence>
<dbReference type="PANTHER" id="PTHR34473:SF2">
    <property type="entry name" value="UPF0699 TRANSMEMBRANE PROTEIN YDBT"/>
    <property type="match status" value="1"/>
</dbReference>
<keyword evidence="4" id="KW-1185">Reference proteome</keyword>
<protein>
    <submittedName>
        <fullName evidence="3">PH domain-containing protein</fullName>
    </submittedName>
</protein>
<dbReference type="RefSeq" id="WP_275420693.1">
    <property type="nucleotide sequence ID" value="NZ_CP106877.1"/>
</dbReference>
<reference evidence="3" key="1">
    <citation type="submission" date="2022-09" db="EMBL/GenBank/DDBJ databases">
        <title>Complete Genomes of Fervidibacillus albus and Fervidibacillus halotolerans isolated from tidal flat sediments.</title>
        <authorList>
            <person name="Kwon K.K."/>
            <person name="Yang S.-H."/>
            <person name="Park M.J."/>
            <person name="Oh H.-M."/>
        </authorList>
    </citation>
    <scope>NUCLEOTIDE SEQUENCE</scope>
    <source>
        <strain evidence="3">MEBiC13594</strain>
    </source>
</reference>
<evidence type="ECO:0000259" key="2">
    <source>
        <dbReference type="Pfam" id="PF03703"/>
    </source>
</evidence>
<proteinExistence type="predicted"/>
<name>A0A9E8RYS0_9BACI</name>
<evidence type="ECO:0000313" key="3">
    <source>
        <dbReference type="EMBL" id="WAA12558.1"/>
    </source>
</evidence>
<dbReference type="AlphaFoldDB" id="A0A9E8RYS0"/>
<dbReference type="PANTHER" id="PTHR34473">
    <property type="entry name" value="UPF0699 TRANSMEMBRANE PROTEIN YDBS"/>
    <property type="match status" value="1"/>
</dbReference>
<keyword evidence="1" id="KW-1133">Transmembrane helix</keyword>
<organism evidence="3 4">
    <name type="scientific">Fervidibacillus halotolerans</name>
    <dbReference type="NCBI Taxonomy" id="2980027"/>
    <lineage>
        <taxon>Bacteria</taxon>
        <taxon>Bacillati</taxon>
        <taxon>Bacillota</taxon>
        <taxon>Bacilli</taxon>
        <taxon>Bacillales</taxon>
        <taxon>Bacillaceae</taxon>
        <taxon>Fervidibacillus</taxon>
    </lineage>
</organism>
<feature type="domain" description="YdbS-like PH" evidence="2">
    <location>
        <begin position="65"/>
        <end position="143"/>
    </location>
</feature>
<dbReference type="Proteomes" id="UP001164726">
    <property type="component" value="Chromosome"/>
</dbReference>
<feature type="transmembrane region" description="Helical" evidence="1">
    <location>
        <begin position="367"/>
        <end position="385"/>
    </location>
</feature>
<dbReference type="Pfam" id="PF03703">
    <property type="entry name" value="bPH_2"/>
    <property type="match status" value="2"/>
</dbReference>
<feature type="transmembrane region" description="Helical" evidence="1">
    <location>
        <begin position="12"/>
        <end position="33"/>
    </location>
</feature>
<dbReference type="KEGG" id="fhl:OE105_13730"/>
<feature type="transmembrane region" description="Helical" evidence="1">
    <location>
        <begin position="45"/>
        <end position="66"/>
    </location>
</feature>
<dbReference type="InterPro" id="IPR014529">
    <property type="entry name" value="UCP026631"/>
</dbReference>